<dbReference type="OrthoDB" id="495350at2759"/>
<name>F2URQ2_SALR5</name>
<dbReference type="Gene3D" id="2.60.120.380">
    <property type="match status" value="3"/>
</dbReference>
<feature type="compositionally biased region" description="Low complexity" evidence="1">
    <location>
        <begin position="67"/>
        <end position="78"/>
    </location>
</feature>
<proteinExistence type="predicted"/>
<dbReference type="AlphaFoldDB" id="F2URQ2"/>
<dbReference type="InParanoid" id="F2URQ2"/>
<feature type="domain" description="Peptidase C-terminal archaeal/bacterial" evidence="2">
    <location>
        <begin position="441"/>
        <end position="516"/>
    </location>
</feature>
<reference evidence="3" key="1">
    <citation type="submission" date="2009-08" db="EMBL/GenBank/DDBJ databases">
        <title>Annotation of Salpingoeca rosetta.</title>
        <authorList>
            <consortium name="The Broad Institute Genome Sequencing Platform"/>
            <person name="Russ C."/>
            <person name="Cuomo C."/>
            <person name="Burger G."/>
            <person name="Gray M.W."/>
            <person name="Holland P.W.H."/>
            <person name="King N."/>
            <person name="Lang F.B.F."/>
            <person name="Roger A.J."/>
            <person name="Ruiz-Trillo I."/>
            <person name="Young S.K."/>
            <person name="Zeng Q."/>
            <person name="Gargeya S."/>
            <person name="Alvarado L."/>
            <person name="Berlin A."/>
            <person name="Chapman S.B."/>
            <person name="Chen Z."/>
            <person name="Freedman E."/>
            <person name="Gellesch M."/>
            <person name="Goldberg J."/>
            <person name="Griggs A."/>
            <person name="Gujja S."/>
            <person name="Heilman E."/>
            <person name="Heiman D."/>
            <person name="Howarth C."/>
            <person name="Mehta T."/>
            <person name="Neiman D."/>
            <person name="Pearson M."/>
            <person name="Roberts A."/>
            <person name="Saif S."/>
            <person name="Shea T."/>
            <person name="Shenoy N."/>
            <person name="Sisk P."/>
            <person name="Stolte C."/>
            <person name="Sykes S."/>
            <person name="White J."/>
            <person name="Yandava C."/>
            <person name="Haas B."/>
            <person name="Nusbaum C."/>
            <person name="Birren B."/>
        </authorList>
    </citation>
    <scope>NUCLEOTIDE SEQUENCE [LARGE SCALE GENOMIC DNA]</scope>
    <source>
        <strain evidence="3">ATCC 50818</strain>
    </source>
</reference>
<sequence>MTTTAIISTTKRRDTLTLTRRRPMMMMTKAASRWLVAAVVMAALLCLSGSKHPATLAAPLPSDGDDTSTNNNNNNDNGPAVERMTSANCHHIPIIHDQLEALSPEAKDTAMANMDSHHLTVADAESIRFGPNGELVFVDTFEIPPVDDGNQGGGGDSSSNNDDARVGEASAAAHRGRRFLKVHPPNRYDANGLPIYHSRKGSRNVIFLDFDGHWLPDASYWGGFTAGPYDPSDDGLAFNAVEQGQIALIWARVAEDYAPFDVDVTTEPFDIQTATSIHALITESVQVGGSPMPYDTAGGVAVLDVFNSRYLPYYSPALVYYDNLGGGINDYVAEATSHEIGHNFGLSHDGYYGDEYAGGFDGNYFTSWAPLMGTGYTRALSQWSNGEYDGATNTEDDIGIISAQTGFVADVAGDRPGTAAAVRFLTDTDFEGKGIILNRDDKDWWAITLAVDGTIDVVVSPWFALSRTPGNNLDVKLTLYDSASSEVDAANPSSFTEATIQTALLPAGTYYLEVDGTYDGSVITSDYGSAGQYFISGSISPGPRTTVTYTPLPTSTTTQVGCSNDEYEPNNHFQDATALPLGDTAFSAHLCPGEADWYRTRVCPGGSLSISITFGTGDFDAFLFSPDGTYVAVGATDTPNELVAYTDSGYGGFYYLEVFPYSGSGGYEVAVTITGCDFSTTTSVATTSAFPPLTCPENDQYENNNKKRRASDIPLSTTIYAIACETEQDWYKLETCKGATVTATIEIEPSTVGDINLSIRNRRGKQVSLTRLRNGETSGVVTTTAGRNGNHYVTIASKDGKNPIYSLVVETTETPPCS</sequence>
<feature type="region of interest" description="Disordered" evidence="1">
    <location>
        <begin position="57"/>
        <end position="80"/>
    </location>
</feature>
<evidence type="ECO:0000313" key="3">
    <source>
        <dbReference type="EMBL" id="EGD80307.1"/>
    </source>
</evidence>
<organism evidence="4">
    <name type="scientific">Salpingoeca rosetta (strain ATCC 50818 / BSB-021)</name>
    <dbReference type="NCBI Taxonomy" id="946362"/>
    <lineage>
        <taxon>Eukaryota</taxon>
        <taxon>Choanoflagellata</taxon>
        <taxon>Craspedida</taxon>
        <taxon>Salpingoecidae</taxon>
        <taxon>Salpingoeca</taxon>
    </lineage>
</organism>
<dbReference type="GeneID" id="16068623"/>
<dbReference type="SUPFAM" id="SSF89260">
    <property type="entry name" value="Collagen-binding domain"/>
    <property type="match status" value="2"/>
</dbReference>
<dbReference type="Pfam" id="PF13582">
    <property type="entry name" value="Reprolysin_3"/>
    <property type="match status" value="1"/>
</dbReference>
<dbReference type="Proteomes" id="UP000007799">
    <property type="component" value="Unassembled WGS sequence"/>
</dbReference>
<evidence type="ECO:0000313" key="4">
    <source>
        <dbReference type="Proteomes" id="UP000007799"/>
    </source>
</evidence>
<dbReference type="EMBL" id="GL832992">
    <property type="protein sequence ID" value="EGD80307.1"/>
    <property type="molecule type" value="Genomic_DNA"/>
</dbReference>
<protein>
    <recommendedName>
        <fullName evidence="2">Peptidase C-terminal archaeal/bacterial domain-containing protein</fullName>
    </recommendedName>
</protein>
<dbReference type="SUPFAM" id="SSF55486">
    <property type="entry name" value="Metalloproteases ('zincins'), catalytic domain"/>
    <property type="match status" value="1"/>
</dbReference>
<accession>F2URQ2</accession>
<dbReference type="KEGG" id="sre:PTSG_10562"/>
<gene>
    <name evidence="3" type="ORF">PTSG_10562</name>
</gene>
<dbReference type="eggNOG" id="ENOG502SCG5">
    <property type="taxonomic scope" value="Eukaryota"/>
</dbReference>
<evidence type="ECO:0000256" key="1">
    <source>
        <dbReference type="SAM" id="MobiDB-lite"/>
    </source>
</evidence>
<dbReference type="RefSeq" id="XP_004988097.1">
    <property type="nucleotide sequence ID" value="XM_004988040.1"/>
</dbReference>
<keyword evidence="4" id="KW-1185">Reference proteome</keyword>
<dbReference type="InterPro" id="IPR007280">
    <property type="entry name" value="Peptidase_C_arc/bac"/>
</dbReference>
<dbReference type="Pfam" id="PF04151">
    <property type="entry name" value="PPC"/>
    <property type="match status" value="1"/>
</dbReference>
<evidence type="ECO:0000259" key="2">
    <source>
        <dbReference type="Pfam" id="PF04151"/>
    </source>
</evidence>
<feature type="region of interest" description="Disordered" evidence="1">
    <location>
        <begin position="143"/>
        <end position="170"/>
    </location>
</feature>